<dbReference type="RefSeq" id="WP_224038072.1">
    <property type="nucleotide sequence ID" value="NZ_AP024849.1"/>
</dbReference>
<feature type="transmembrane region" description="Helical" evidence="1">
    <location>
        <begin position="91"/>
        <end position="120"/>
    </location>
</feature>
<feature type="transmembrane region" description="Helical" evidence="1">
    <location>
        <begin position="217"/>
        <end position="239"/>
    </location>
</feature>
<evidence type="ECO:0008006" key="4">
    <source>
        <dbReference type="Google" id="ProtNLM"/>
    </source>
</evidence>
<organism evidence="2 3">
    <name type="scientific">Clostridium gelidum</name>
    <dbReference type="NCBI Taxonomy" id="704125"/>
    <lineage>
        <taxon>Bacteria</taxon>
        <taxon>Bacillati</taxon>
        <taxon>Bacillota</taxon>
        <taxon>Clostridia</taxon>
        <taxon>Eubacteriales</taxon>
        <taxon>Clostridiaceae</taxon>
        <taxon>Clostridium</taxon>
    </lineage>
</organism>
<feature type="transmembrane region" description="Helical" evidence="1">
    <location>
        <begin position="132"/>
        <end position="152"/>
    </location>
</feature>
<keyword evidence="1" id="KW-0472">Membrane</keyword>
<keyword evidence="1" id="KW-1133">Transmembrane helix</keyword>
<feature type="transmembrane region" description="Helical" evidence="1">
    <location>
        <begin position="44"/>
        <end position="70"/>
    </location>
</feature>
<accession>A0ABM7TC00</accession>
<dbReference type="EMBL" id="AP024849">
    <property type="protein sequence ID" value="BCZ46598.1"/>
    <property type="molecule type" value="Genomic_DNA"/>
</dbReference>
<dbReference type="Proteomes" id="UP000824633">
    <property type="component" value="Chromosome"/>
</dbReference>
<feature type="transmembrane region" description="Helical" evidence="1">
    <location>
        <begin position="16"/>
        <end position="38"/>
    </location>
</feature>
<protein>
    <recommendedName>
        <fullName evidence="4">ABC-2 family transporter protein</fullName>
    </recommendedName>
</protein>
<evidence type="ECO:0000313" key="2">
    <source>
        <dbReference type="EMBL" id="BCZ46598.1"/>
    </source>
</evidence>
<name>A0ABM7TC00_9CLOT</name>
<evidence type="ECO:0000313" key="3">
    <source>
        <dbReference type="Proteomes" id="UP000824633"/>
    </source>
</evidence>
<dbReference type="PANTHER" id="PTHR37305:SF1">
    <property type="entry name" value="MEMBRANE PROTEIN"/>
    <property type="match status" value="1"/>
</dbReference>
<evidence type="ECO:0000256" key="1">
    <source>
        <dbReference type="SAM" id="Phobius"/>
    </source>
</evidence>
<dbReference type="Pfam" id="PF12730">
    <property type="entry name" value="ABC2_membrane_4"/>
    <property type="match status" value="1"/>
</dbReference>
<keyword evidence="3" id="KW-1185">Reference proteome</keyword>
<dbReference type="PANTHER" id="PTHR37305">
    <property type="entry name" value="INTEGRAL MEMBRANE PROTEIN-RELATED"/>
    <property type="match status" value="1"/>
</dbReference>
<gene>
    <name evidence="2" type="ORF">psyc5s11_26650</name>
</gene>
<sequence>MLNIIKAEIYKYIHRPYFYIITFIVSSIILLTEVVFSSNMTNRVFVISEVCPAGIGFALLLIVLFSLVFFEEYKYNSLKNLITSNVSREKIYLGKVIVQILIIILMGIIIIGVFLCGLLLLNPGDGYNNDMLIRLLIKIVALLPVLLAGLALSNLLVIGIKKEGIAIVSYITILLILTDIIKLLSRSVWSKLIIVNDYLFYNQTSIMSNLSAGNNEIIHVLLVGIVSFIIFTTLGGLLFKRTEVK</sequence>
<reference evidence="3" key="1">
    <citation type="submission" date="2021-07" db="EMBL/GenBank/DDBJ databases">
        <title>Complete genome sequencing of a Clostridium isolate.</title>
        <authorList>
            <person name="Ueki A."/>
            <person name="Tonouchi A."/>
        </authorList>
    </citation>
    <scope>NUCLEOTIDE SEQUENCE [LARGE SCALE GENOMIC DNA]</scope>
    <source>
        <strain evidence="3">C5S11</strain>
    </source>
</reference>
<proteinExistence type="predicted"/>
<feature type="transmembrane region" description="Helical" evidence="1">
    <location>
        <begin position="164"/>
        <end position="184"/>
    </location>
</feature>
<keyword evidence="1" id="KW-0812">Transmembrane</keyword>